<feature type="domain" description="Aminopeptidase N-like N-terminal" evidence="14">
    <location>
        <begin position="33"/>
        <end position="219"/>
    </location>
</feature>
<dbReference type="SUPFAM" id="SSF63737">
    <property type="entry name" value="Leukotriene A4 hydrolase N-terminal domain"/>
    <property type="match status" value="1"/>
</dbReference>
<dbReference type="GO" id="GO:0098552">
    <property type="term" value="C:side of membrane"/>
    <property type="evidence" value="ECO:0007669"/>
    <property type="project" value="UniProtKB-KW"/>
</dbReference>
<dbReference type="InterPro" id="IPR014782">
    <property type="entry name" value="Peptidase_M1_dom"/>
</dbReference>
<name>A0AAV7HX91_COTGL</name>
<dbReference type="GO" id="GO:0070006">
    <property type="term" value="F:metalloaminopeptidase activity"/>
    <property type="evidence" value="ECO:0007669"/>
    <property type="project" value="TreeGrafter"/>
</dbReference>
<evidence type="ECO:0000256" key="11">
    <source>
        <dbReference type="SAM" id="SignalP"/>
    </source>
</evidence>
<sequence length="890" mass="105180">MFLKVLLSVLILHFCNTSKVIKSDSDLLKNVIPHSYSIQLNPYSYNGVNSSFIGNSTILFQVFEPSNYLIIHKGKYILMHEWYTKVISNQNGHIYDVTDQRWYPLNDHYIIELKEELKTGNYTLLLRWNNDFSENKEIFRIVSHDISSNDSYFFIGAKNLSTARNLFPCWDKPIFRANFEISIEHPKNFTALSNMPIERNFTTPKDNYLTYFQKTPLLSPHSISFAITNYPVIATKLKTLSMYSIKQNQASFLNYAINLNSILRALFNYMRIFYPLPKIDSVIISGNEDGCISNPGLIFYRSYEYLSTSKSPLVLYRNQEFGDLKTITAITLQWFTDLVTPNDSNYFWLYNGIGHNLAAKIHDQIHPKLRRREMQALELYNYLLDPEFKKLSSISLLSVGNQTYVSENVKQYVRGASIMQMLEYVVFKPEFYRNSLQQYLSKNLFKTTTLEDLWTSLENAQKNNSRMSLNVKVTVDCWIKQPGYPIINVTRNYHTGSVKITRVNSINKSNCAWIIPLNFAIQSKSDFSLNNFMLLMHDDEMTFYPPDLGSNEWIILNIQQLENYHKIHPINRAVIIAEIEELYRKNDGYLSKLFKLLWYLRQEKDHLPLMKAIRPLNTILNLMNINRGILNDFISKILSPIITFLNYEYENGKYFYYTASLRLNFLRIYCPINQNDEKCKIIASDIYKRVLKNRKEEQYFVKYYSWVLCTVMRDFDETEANDFFSLKFLLFRNNNLEKYMYLHCIKNHTLVKEYFPKIMNSDQITSSDQFLKFVDSFMLDHKFSGNIEFILDYFIENYSEILKKFTDSERMIPKLIIRLSCFIGGINQWEKLKEFILSRGSEFNYRYLIFKNDIIQDLMNRQSENLLRNIQYSQLLTVIMSRAKQFGRPS</sequence>
<dbReference type="GO" id="GO:0008270">
    <property type="term" value="F:zinc ion binding"/>
    <property type="evidence" value="ECO:0007669"/>
    <property type="project" value="InterPro"/>
</dbReference>
<keyword evidence="5" id="KW-0645">Protease</keyword>
<evidence type="ECO:0000259" key="12">
    <source>
        <dbReference type="Pfam" id="PF01433"/>
    </source>
</evidence>
<keyword evidence="4" id="KW-0325">Glycoprotein</keyword>
<keyword evidence="16" id="KW-1185">Reference proteome</keyword>
<dbReference type="GO" id="GO:0005615">
    <property type="term" value="C:extracellular space"/>
    <property type="evidence" value="ECO:0007669"/>
    <property type="project" value="TreeGrafter"/>
</dbReference>
<dbReference type="GO" id="GO:0043171">
    <property type="term" value="P:peptide catabolic process"/>
    <property type="evidence" value="ECO:0007669"/>
    <property type="project" value="TreeGrafter"/>
</dbReference>
<feature type="domain" description="ERAP1-like C-terminal" evidence="13">
    <location>
        <begin position="539"/>
        <end position="838"/>
    </location>
</feature>
<evidence type="ECO:0000256" key="10">
    <source>
        <dbReference type="ARBA" id="ARBA00023288"/>
    </source>
</evidence>
<dbReference type="InterPro" id="IPR045357">
    <property type="entry name" value="Aminopeptidase_N-like_N"/>
</dbReference>
<evidence type="ECO:0000256" key="5">
    <source>
        <dbReference type="ARBA" id="ARBA00022670"/>
    </source>
</evidence>
<evidence type="ECO:0000256" key="2">
    <source>
        <dbReference type="ARBA" id="ARBA00004609"/>
    </source>
</evidence>
<dbReference type="PANTHER" id="PTHR11533:SF299">
    <property type="entry name" value="AMINOPEPTIDASE"/>
    <property type="match status" value="1"/>
</dbReference>
<dbReference type="GO" id="GO:0005886">
    <property type="term" value="C:plasma membrane"/>
    <property type="evidence" value="ECO:0007669"/>
    <property type="project" value="UniProtKB-SubCell"/>
</dbReference>
<evidence type="ECO:0000256" key="7">
    <source>
        <dbReference type="ARBA" id="ARBA00022801"/>
    </source>
</evidence>
<dbReference type="Gene3D" id="1.25.50.20">
    <property type="match status" value="1"/>
</dbReference>
<evidence type="ECO:0000256" key="9">
    <source>
        <dbReference type="ARBA" id="ARBA00023049"/>
    </source>
</evidence>
<comment type="caution">
    <text evidence="15">The sequence shown here is derived from an EMBL/GenBank/DDBJ whole genome shotgun (WGS) entry which is preliminary data.</text>
</comment>
<dbReference type="PANTHER" id="PTHR11533">
    <property type="entry name" value="PROTEASE M1 ZINC METALLOPROTEASE"/>
    <property type="match status" value="1"/>
</dbReference>
<dbReference type="PRINTS" id="PR00756">
    <property type="entry name" value="ALADIPTASE"/>
</dbReference>
<dbReference type="InterPro" id="IPR001930">
    <property type="entry name" value="Peptidase_M1"/>
</dbReference>
<keyword evidence="6" id="KW-0479">Metal-binding</keyword>
<feature type="signal peptide" evidence="11">
    <location>
        <begin position="1"/>
        <end position="17"/>
    </location>
</feature>
<evidence type="ECO:0000259" key="13">
    <source>
        <dbReference type="Pfam" id="PF11838"/>
    </source>
</evidence>
<dbReference type="EMBL" id="JAHXZJ010002982">
    <property type="protein sequence ID" value="KAH0535808.1"/>
    <property type="molecule type" value="Genomic_DNA"/>
</dbReference>
<comment type="subcellular location">
    <subcellularLocation>
        <location evidence="2">Cell membrane</location>
        <topology evidence="2">Lipid-anchor</topology>
        <topology evidence="2">GPI-anchor</topology>
    </subcellularLocation>
</comment>
<dbReference type="Pfam" id="PF01433">
    <property type="entry name" value="Peptidase_M1"/>
    <property type="match status" value="1"/>
</dbReference>
<dbReference type="Pfam" id="PF17900">
    <property type="entry name" value="Peptidase_M1_N"/>
    <property type="match status" value="1"/>
</dbReference>
<evidence type="ECO:0000256" key="4">
    <source>
        <dbReference type="ARBA" id="ARBA00022622"/>
    </source>
</evidence>
<keyword evidence="8" id="KW-0862">Zinc</keyword>
<accession>A0AAV7HX91</accession>
<evidence type="ECO:0000256" key="6">
    <source>
        <dbReference type="ARBA" id="ARBA00022723"/>
    </source>
</evidence>
<dbReference type="Proteomes" id="UP000826195">
    <property type="component" value="Unassembled WGS sequence"/>
</dbReference>
<dbReference type="InterPro" id="IPR024571">
    <property type="entry name" value="ERAP1-like_C_dom"/>
</dbReference>
<protein>
    <recommendedName>
        <fullName evidence="17">Aminopeptidase</fullName>
    </recommendedName>
</protein>
<evidence type="ECO:0000259" key="14">
    <source>
        <dbReference type="Pfam" id="PF17900"/>
    </source>
</evidence>
<dbReference type="GO" id="GO:0042277">
    <property type="term" value="F:peptide binding"/>
    <property type="evidence" value="ECO:0007669"/>
    <property type="project" value="TreeGrafter"/>
</dbReference>
<dbReference type="InterPro" id="IPR027268">
    <property type="entry name" value="Peptidase_M4/M1_CTD_sf"/>
</dbReference>
<gene>
    <name evidence="15" type="ORF">KQX54_019415</name>
</gene>
<feature type="chain" id="PRO_5043350154" description="Aminopeptidase" evidence="11">
    <location>
        <begin position="18"/>
        <end position="890"/>
    </location>
</feature>
<keyword evidence="11" id="KW-0732">Signal</keyword>
<comment type="similarity">
    <text evidence="3">Belongs to the peptidase M1 family.</text>
</comment>
<organism evidence="15 16">
    <name type="scientific">Cotesia glomerata</name>
    <name type="common">Lepidopteran parasitic wasp</name>
    <name type="synonym">Apanteles glomeratus</name>
    <dbReference type="NCBI Taxonomy" id="32391"/>
    <lineage>
        <taxon>Eukaryota</taxon>
        <taxon>Metazoa</taxon>
        <taxon>Ecdysozoa</taxon>
        <taxon>Arthropoda</taxon>
        <taxon>Hexapoda</taxon>
        <taxon>Insecta</taxon>
        <taxon>Pterygota</taxon>
        <taxon>Neoptera</taxon>
        <taxon>Endopterygota</taxon>
        <taxon>Hymenoptera</taxon>
        <taxon>Apocrita</taxon>
        <taxon>Ichneumonoidea</taxon>
        <taxon>Braconidae</taxon>
        <taxon>Microgastrinae</taxon>
        <taxon>Cotesia</taxon>
    </lineage>
</organism>
<keyword evidence="10" id="KW-0449">Lipoprotein</keyword>
<proteinExistence type="inferred from homology"/>
<evidence type="ECO:0000313" key="15">
    <source>
        <dbReference type="EMBL" id="KAH0535808.1"/>
    </source>
</evidence>
<reference evidence="15 16" key="1">
    <citation type="journal article" date="2021" name="J. Hered.">
        <title>A chromosome-level genome assembly of the parasitoid wasp, Cotesia glomerata (Hymenoptera: Braconidae).</title>
        <authorList>
            <person name="Pinto B.J."/>
            <person name="Weis J.J."/>
            <person name="Gamble T."/>
            <person name="Ode P.J."/>
            <person name="Paul R."/>
            <person name="Zaspel J.M."/>
        </authorList>
    </citation>
    <scope>NUCLEOTIDE SEQUENCE [LARGE SCALE GENOMIC DNA]</scope>
    <source>
        <strain evidence="15">CgM1</strain>
    </source>
</reference>
<dbReference type="Gene3D" id="1.10.390.10">
    <property type="entry name" value="Neutral Protease Domain 2"/>
    <property type="match status" value="1"/>
</dbReference>
<evidence type="ECO:0000256" key="1">
    <source>
        <dbReference type="ARBA" id="ARBA00001947"/>
    </source>
</evidence>
<dbReference type="GO" id="GO:0005737">
    <property type="term" value="C:cytoplasm"/>
    <property type="evidence" value="ECO:0007669"/>
    <property type="project" value="TreeGrafter"/>
</dbReference>
<comment type="cofactor">
    <cofactor evidence="1">
        <name>Zn(2+)</name>
        <dbReference type="ChEBI" id="CHEBI:29105"/>
    </cofactor>
</comment>
<dbReference type="Pfam" id="PF11838">
    <property type="entry name" value="ERAP1_C"/>
    <property type="match status" value="1"/>
</dbReference>
<evidence type="ECO:0000313" key="16">
    <source>
        <dbReference type="Proteomes" id="UP000826195"/>
    </source>
</evidence>
<evidence type="ECO:0008006" key="17">
    <source>
        <dbReference type="Google" id="ProtNLM"/>
    </source>
</evidence>
<dbReference type="InterPro" id="IPR042097">
    <property type="entry name" value="Aminopeptidase_N-like_N_sf"/>
</dbReference>
<dbReference type="AlphaFoldDB" id="A0AAV7HX91"/>
<evidence type="ECO:0000256" key="8">
    <source>
        <dbReference type="ARBA" id="ARBA00022833"/>
    </source>
</evidence>
<dbReference type="InterPro" id="IPR050344">
    <property type="entry name" value="Peptidase_M1_aminopeptidases"/>
</dbReference>
<keyword evidence="9" id="KW-0482">Metalloprotease</keyword>
<dbReference type="SUPFAM" id="SSF55486">
    <property type="entry name" value="Metalloproteases ('zincins'), catalytic domain"/>
    <property type="match status" value="1"/>
</dbReference>
<keyword evidence="4" id="KW-0472">Membrane</keyword>
<dbReference type="Gene3D" id="2.60.40.1730">
    <property type="entry name" value="tricorn interacting facor f3 domain"/>
    <property type="match status" value="1"/>
</dbReference>
<keyword evidence="7" id="KW-0378">Hydrolase</keyword>
<dbReference type="GO" id="GO:0006508">
    <property type="term" value="P:proteolysis"/>
    <property type="evidence" value="ECO:0007669"/>
    <property type="project" value="UniProtKB-KW"/>
</dbReference>
<feature type="domain" description="Peptidase M1 membrane alanine aminopeptidase" evidence="12">
    <location>
        <begin position="261"/>
        <end position="474"/>
    </location>
</feature>
<evidence type="ECO:0000256" key="3">
    <source>
        <dbReference type="ARBA" id="ARBA00010136"/>
    </source>
</evidence>
<keyword evidence="4" id="KW-0336">GPI-anchor</keyword>